<evidence type="ECO:0000313" key="2">
    <source>
        <dbReference type="EMBL" id="PZG17596.1"/>
    </source>
</evidence>
<organism evidence="2 3">
    <name type="scientific">Nonomuraea aridisoli</name>
    <dbReference type="NCBI Taxonomy" id="2070368"/>
    <lineage>
        <taxon>Bacteria</taxon>
        <taxon>Bacillati</taxon>
        <taxon>Actinomycetota</taxon>
        <taxon>Actinomycetes</taxon>
        <taxon>Streptosporangiales</taxon>
        <taxon>Streptosporangiaceae</taxon>
        <taxon>Nonomuraea</taxon>
    </lineage>
</organism>
<name>A0A2W2E057_9ACTN</name>
<dbReference type="Proteomes" id="UP000249304">
    <property type="component" value="Unassembled WGS sequence"/>
</dbReference>
<comment type="caution">
    <text evidence="2">The sequence shown here is derived from an EMBL/GenBank/DDBJ whole genome shotgun (WGS) entry which is preliminary data.</text>
</comment>
<proteinExistence type="predicted"/>
<evidence type="ECO:0000313" key="3">
    <source>
        <dbReference type="Proteomes" id="UP000249304"/>
    </source>
</evidence>
<reference evidence="2 3" key="1">
    <citation type="submission" date="2018-01" db="EMBL/GenBank/DDBJ databases">
        <title>Draft genome sequence of Nonomuraea sp. KC333.</title>
        <authorList>
            <person name="Sahin N."/>
            <person name="Saygin H."/>
            <person name="Ay H."/>
        </authorList>
    </citation>
    <scope>NUCLEOTIDE SEQUENCE [LARGE SCALE GENOMIC DNA]</scope>
    <source>
        <strain evidence="2 3">KC333</strain>
    </source>
</reference>
<dbReference type="EMBL" id="POUD01000497">
    <property type="protein sequence ID" value="PZG02494.1"/>
    <property type="molecule type" value="Genomic_DNA"/>
</dbReference>
<gene>
    <name evidence="2" type="ORF">C1J01_17535</name>
    <name evidence="1" type="ORF">C1J01_47295</name>
</gene>
<evidence type="ECO:0000313" key="1">
    <source>
        <dbReference type="EMBL" id="PZG02494.1"/>
    </source>
</evidence>
<keyword evidence="3" id="KW-1185">Reference proteome</keyword>
<sequence length="38" mass="4060">MGDGHAPGRSEQEDLLCAGWESHRSAVFGVAYRLLGSV</sequence>
<protein>
    <submittedName>
        <fullName evidence="2">RNA polymerase subunit sigma-24</fullName>
    </submittedName>
</protein>
<accession>A0A2W2E057</accession>
<dbReference type="EMBL" id="POUD01000065">
    <property type="protein sequence ID" value="PZG17596.1"/>
    <property type="molecule type" value="Genomic_DNA"/>
</dbReference>
<dbReference type="AlphaFoldDB" id="A0A2W2E057"/>
<feature type="non-terminal residue" evidence="2">
    <location>
        <position position="38"/>
    </location>
</feature>